<feature type="signal peptide" evidence="1">
    <location>
        <begin position="1"/>
        <end position="26"/>
    </location>
</feature>
<evidence type="ECO:0000313" key="2">
    <source>
        <dbReference type="EMBL" id="SDD79724.1"/>
    </source>
</evidence>
<gene>
    <name evidence="2" type="ORF">SAMN05421720_101568</name>
</gene>
<sequence length="281" mass="27464">MVGRTLFGRFAALLSVLAGLAGPAHADDAALFSDVLAAMNARLAPGQVVMSAPADALHAAARSVALERAESAPAALSMMGSVARAARPDAAGRLAVVEGIGSALNALVGAGRLDAATRNSLFAEVAQATGMGEVSGAPSAAMPMQGFDPMPRVAPIAPAPSRELPPPPVPADPAAVARPAPVLAAPPPASVAPGDLPSPYPLPPGYAPPYASGPVGVPPGYAGPPGYAQPPGYAAPGYAVPGAVAPSYPAPGYAAPPVDPSIMDLPPGALRPVPETAASGF</sequence>
<dbReference type="EMBL" id="FNAP01000001">
    <property type="protein sequence ID" value="SDD79724.1"/>
    <property type="molecule type" value="Genomic_DNA"/>
</dbReference>
<feature type="chain" id="PRO_5011631907" description="Meckel syndrome type 1 protein" evidence="1">
    <location>
        <begin position="27"/>
        <end position="281"/>
    </location>
</feature>
<dbReference type="STRING" id="69960.SAMN05421720_101568"/>
<name>A0A1G6XNF9_9PROT</name>
<proteinExistence type="predicted"/>
<accession>A0A1G6XNF9</accession>
<evidence type="ECO:0000313" key="3">
    <source>
        <dbReference type="Proteomes" id="UP000199412"/>
    </source>
</evidence>
<evidence type="ECO:0000256" key="1">
    <source>
        <dbReference type="SAM" id="SignalP"/>
    </source>
</evidence>
<organism evidence="2 3">
    <name type="scientific">Rhodospira trueperi</name>
    <dbReference type="NCBI Taxonomy" id="69960"/>
    <lineage>
        <taxon>Bacteria</taxon>
        <taxon>Pseudomonadati</taxon>
        <taxon>Pseudomonadota</taxon>
        <taxon>Alphaproteobacteria</taxon>
        <taxon>Rhodospirillales</taxon>
        <taxon>Rhodospirillaceae</taxon>
        <taxon>Rhodospira</taxon>
    </lineage>
</organism>
<keyword evidence="3" id="KW-1185">Reference proteome</keyword>
<reference evidence="2 3" key="1">
    <citation type="submission" date="2016-10" db="EMBL/GenBank/DDBJ databases">
        <authorList>
            <person name="de Groot N.N."/>
        </authorList>
    </citation>
    <scope>NUCLEOTIDE SEQUENCE [LARGE SCALE GENOMIC DNA]</scope>
    <source>
        <strain evidence="2 3">ATCC 700224</strain>
    </source>
</reference>
<protein>
    <recommendedName>
        <fullName evidence="4">Meckel syndrome type 1 protein</fullName>
    </recommendedName>
</protein>
<keyword evidence="1" id="KW-0732">Signal</keyword>
<dbReference type="RefSeq" id="WP_092781694.1">
    <property type="nucleotide sequence ID" value="NZ_FNAP01000001.1"/>
</dbReference>
<evidence type="ECO:0008006" key="4">
    <source>
        <dbReference type="Google" id="ProtNLM"/>
    </source>
</evidence>
<dbReference type="AlphaFoldDB" id="A0A1G6XNF9"/>
<dbReference type="Proteomes" id="UP000199412">
    <property type="component" value="Unassembled WGS sequence"/>
</dbReference>